<dbReference type="STRING" id="1802613.A2V54_00970"/>
<gene>
    <name evidence="1" type="ORF">A2V54_00970</name>
</gene>
<evidence type="ECO:0000313" key="1">
    <source>
        <dbReference type="EMBL" id="OGC44737.1"/>
    </source>
</evidence>
<organism evidence="1 2">
    <name type="scientific">candidate division WWE3 bacterium RBG_19FT_COMBO_53_11</name>
    <dbReference type="NCBI Taxonomy" id="1802613"/>
    <lineage>
        <taxon>Bacteria</taxon>
        <taxon>Katanobacteria</taxon>
    </lineage>
</organism>
<proteinExistence type="predicted"/>
<dbReference type="Proteomes" id="UP000176583">
    <property type="component" value="Unassembled WGS sequence"/>
</dbReference>
<protein>
    <submittedName>
        <fullName evidence="1">Uncharacterized protein</fullName>
    </submittedName>
</protein>
<comment type="caution">
    <text evidence="1">The sequence shown here is derived from an EMBL/GenBank/DDBJ whole genome shotgun (WGS) entry which is preliminary data.</text>
</comment>
<dbReference type="AlphaFoldDB" id="A0A1F4UIJ5"/>
<sequence>MRNKLIFALIILAVAVGAVGVYYWYQNQRTGSAEYNPTTNPADFGSVVDNPYYMLVPGTTFTYQSETPEGTENNIVIVTDKTKEILGITAIEVWDRVWLDDELIEETYDWYAQDKEGNVWYLGEDSKEYDNGKVTSTLGSWEAGIDGAKPGIIMEANPKVGDSYRQEYFQGSAEDMGDVISLGKTVSISYGTFDNCLQTRDWSKIDSALNEYKYYCPEIGTLALEEEVNGQGKTELTSVSKP</sequence>
<reference evidence="1 2" key="1">
    <citation type="journal article" date="2016" name="Nat. Commun.">
        <title>Thousands of microbial genomes shed light on interconnected biogeochemical processes in an aquifer system.</title>
        <authorList>
            <person name="Anantharaman K."/>
            <person name="Brown C.T."/>
            <person name="Hug L.A."/>
            <person name="Sharon I."/>
            <person name="Castelle C.J."/>
            <person name="Probst A.J."/>
            <person name="Thomas B.C."/>
            <person name="Singh A."/>
            <person name="Wilkins M.J."/>
            <person name="Karaoz U."/>
            <person name="Brodie E.L."/>
            <person name="Williams K.H."/>
            <person name="Hubbard S.S."/>
            <person name="Banfield J.F."/>
        </authorList>
    </citation>
    <scope>NUCLEOTIDE SEQUENCE [LARGE SCALE GENOMIC DNA]</scope>
</reference>
<evidence type="ECO:0000313" key="2">
    <source>
        <dbReference type="Proteomes" id="UP000176583"/>
    </source>
</evidence>
<accession>A0A1F4UIJ5</accession>
<dbReference type="EMBL" id="MEUW01000011">
    <property type="protein sequence ID" value="OGC44737.1"/>
    <property type="molecule type" value="Genomic_DNA"/>
</dbReference>
<name>A0A1F4UIJ5_UNCKA</name>